<evidence type="ECO:0000313" key="3">
    <source>
        <dbReference type="Proteomes" id="UP000298652"/>
    </source>
</evidence>
<dbReference type="Gramene" id="TKW11613">
    <property type="protein sequence ID" value="TKW11613"/>
    <property type="gene ID" value="SEVIR_6G243450v2"/>
</dbReference>
<dbReference type="AlphaFoldDB" id="A0A4U6UC35"/>
<dbReference type="Proteomes" id="UP000298652">
    <property type="component" value="Chromosome 6"/>
</dbReference>
<organism evidence="2 3">
    <name type="scientific">Setaria viridis</name>
    <name type="common">Green bristlegrass</name>
    <name type="synonym">Setaria italica subsp. viridis</name>
    <dbReference type="NCBI Taxonomy" id="4556"/>
    <lineage>
        <taxon>Eukaryota</taxon>
        <taxon>Viridiplantae</taxon>
        <taxon>Streptophyta</taxon>
        <taxon>Embryophyta</taxon>
        <taxon>Tracheophyta</taxon>
        <taxon>Spermatophyta</taxon>
        <taxon>Magnoliopsida</taxon>
        <taxon>Liliopsida</taxon>
        <taxon>Poales</taxon>
        <taxon>Poaceae</taxon>
        <taxon>PACMAD clade</taxon>
        <taxon>Panicoideae</taxon>
        <taxon>Panicodae</taxon>
        <taxon>Paniceae</taxon>
        <taxon>Cenchrinae</taxon>
        <taxon>Setaria</taxon>
    </lineage>
</organism>
<evidence type="ECO:0000313" key="2">
    <source>
        <dbReference type="EMBL" id="TKW11613.1"/>
    </source>
</evidence>
<reference evidence="2" key="1">
    <citation type="submission" date="2019-03" db="EMBL/GenBank/DDBJ databases">
        <title>WGS assembly of Setaria viridis.</title>
        <authorList>
            <person name="Huang P."/>
            <person name="Jenkins J."/>
            <person name="Grimwood J."/>
            <person name="Barry K."/>
            <person name="Healey A."/>
            <person name="Mamidi S."/>
            <person name="Sreedasyam A."/>
            <person name="Shu S."/>
            <person name="Feldman M."/>
            <person name="Wu J."/>
            <person name="Yu Y."/>
            <person name="Chen C."/>
            <person name="Johnson J."/>
            <person name="Rokhsar D."/>
            <person name="Baxter I."/>
            <person name="Schmutz J."/>
            <person name="Brutnell T."/>
            <person name="Kellogg E."/>
        </authorList>
    </citation>
    <scope>NUCLEOTIDE SEQUENCE [LARGE SCALE GENOMIC DNA]</scope>
</reference>
<sequence length="49" mass="5373">MGWERGARGLCVARRAPAGPQAASPARGRRARGLSEIGRWLTKGRRRDT</sequence>
<evidence type="ECO:0000256" key="1">
    <source>
        <dbReference type="SAM" id="MobiDB-lite"/>
    </source>
</evidence>
<proteinExistence type="predicted"/>
<name>A0A4U6UC35_SETVI</name>
<gene>
    <name evidence="2" type="ORF">SEVIR_6G243450v2</name>
</gene>
<accession>A0A4U6UC35</accession>
<keyword evidence="3" id="KW-1185">Reference proteome</keyword>
<feature type="compositionally biased region" description="Low complexity" evidence="1">
    <location>
        <begin position="13"/>
        <end position="26"/>
    </location>
</feature>
<protein>
    <submittedName>
        <fullName evidence="2">Uncharacterized protein</fullName>
    </submittedName>
</protein>
<dbReference type="EMBL" id="CM016557">
    <property type="protein sequence ID" value="TKW11613.1"/>
    <property type="molecule type" value="Genomic_DNA"/>
</dbReference>
<feature type="region of interest" description="Disordered" evidence="1">
    <location>
        <begin position="1"/>
        <end position="49"/>
    </location>
</feature>